<proteinExistence type="predicted"/>
<evidence type="ECO:0000313" key="2">
    <source>
        <dbReference type="EMBL" id="CRL31563.1"/>
    </source>
</evidence>
<evidence type="ECO:0000256" key="1">
    <source>
        <dbReference type="SAM" id="MobiDB-lite"/>
    </source>
</evidence>
<protein>
    <submittedName>
        <fullName evidence="2">C5 protein</fullName>
    </submittedName>
</protein>
<sequence length="109" mass="12727">MSKRPADIIISTPASKVRRRLNFGSPYACRAAAPIVRVTKARAWANRPMNRKPTNSCVDLMTWPTLSFRSYYHPLLQYLWVSKAAQRHREHSRQPIPQVLRELDQKKKN</sequence>
<organism evidence="2">
    <name type="scientific">Chilli leaf curl virus</name>
    <dbReference type="NCBI Taxonomy" id="172278"/>
    <lineage>
        <taxon>Viruses</taxon>
        <taxon>Monodnaviria</taxon>
        <taxon>Shotokuvirae</taxon>
        <taxon>Cressdnaviricota</taxon>
        <taxon>Repensiviricetes</taxon>
        <taxon>Geplafuvirales</taxon>
        <taxon>Geminiviridae</taxon>
        <taxon>Begomovirus</taxon>
        <taxon>Begomovirus chillicapsici</taxon>
    </lineage>
</organism>
<gene>
    <name evidence="2" type="primary">c5</name>
</gene>
<name>A0A224L1I5_9GEMI</name>
<feature type="region of interest" description="Disordered" evidence="1">
    <location>
        <begin position="90"/>
        <end position="109"/>
    </location>
</feature>
<reference evidence="2" key="1">
    <citation type="journal article" date="2017" name="J. Phytopathol.">
        <title>Begomovirus and associated satellite components infecting cluster bean (Cyamopsis tetragonoloba) in Pakistan.</title>
        <authorList>
            <person name="Tahir M.N."/>
            <person name="Raza A."/>
            <person name="Hassan I."/>
            <person name="Amin I."/>
            <person name="Mansoor S."/>
            <person name="Briddon R.W."/>
        </authorList>
    </citation>
    <scope>NUCLEOTIDE SEQUENCE</scope>
</reference>
<dbReference type="EMBL" id="LN852666">
    <property type="protein sequence ID" value="CRL31563.1"/>
    <property type="molecule type" value="Genomic_DNA"/>
</dbReference>
<accession>A0A224L1I5</accession>